<evidence type="ECO:0000259" key="6">
    <source>
        <dbReference type="Pfam" id="PF01979"/>
    </source>
</evidence>
<name>A0A9E2KGG1_9BACE</name>
<keyword evidence="5 7" id="KW-0378">Hydrolase</keyword>
<comment type="caution">
    <text evidence="7">The sequence shown here is derived from an EMBL/GenBank/DDBJ whole genome shotgun (WGS) entry which is preliminary data.</text>
</comment>
<dbReference type="SUPFAM" id="SSF51556">
    <property type="entry name" value="Metallo-dependent hydrolases"/>
    <property type="match status" value="1"/>
</dbReference>
<comment type="similarity">
    <text evidence="3">Belongs to the metallo-dependent hydrolases superfamily. DHOase family. Class I DHOase subfamily.</text>
</comment>
<dbReference type="GO" id="GO:0046872">
    <property type="term" value="F:metal ion binding"/>
    <property type="evidence" value="ECO:0007669"/>
    <property type="project" value="UniProtKB-KW"/>
</dbReference>
<keyword evidence="4" id="KW-0479">Metal-binding</keyword>
<dbReference type="Proteomes" id="UP000824236">
    <property type="component" value="Unassembled WGS sequence"/>
</dbReference>
<dbReference type="GO" id="GO:0005737">
    <property type="term" value="C:cytoplasm"/>
    <property type="evidence" value="ECO:0007669"/>
    <property type="project" value="TreeGrafter"/>
</dbReference>
<dbReference type="CDD" id="cd01318">
    <property type="entry name" value="DHOase_IIb"/>
    <property type="match status" value="1"/>
</dbReference>
<gene>
    <name evidence="7" type="ORF">H9791_03600</name>
</gene>
<comment type="function">
    <text evidence="2">Catalyzes the reversible cyclization of carbamoyl aspartate to dihydroorotate.</text>
</comment>
<reference evidence="7" key="1">
    <citation type="journal article" date="2021" name="PeerJ">
        <title>Extensive microbial diversity within the chicken gut microbiome revealed by metagenomics and culture.</title>
        <authorList>
            <person name="Gilroy R."/>
            <person name="Ravi A."/>
            <person name="Getino M."/>
            <person name="Pursley I."/>
            <person name="Horton D.L."/>
            <person name="Alikhan N.F."/>
            <person name="Baker D."/>
            <person name="Gharbi K."/>
            <person name="Hall N."/>
            <person name="Watson M."/>
            <person name="Adriaenssens E.M."/>
            <person name="Foster-Nyarko E."/>
            <person name="Jarju S."/>
            <person name="Secka A."/>
            <person name="Antonio M."/>
            <person name="Oren A."/>
            <person name="Chaudhuri R.R."/>
            <person name="La Ragione R."/>
            <person name="Hildebrand F."/>
            <person name="Pallen M.J."/>
        </authorList>
    </citation>
    <scope>NUCLEOTIDE SEQUENCE</scope>
    <source>
        <strain evidence="7">B3-3758</strain>
    </source>
</reference>
<proteinExistence type="inferred from homology"/>
<dbReference type="InterPro" id="IPR050138">
    <property type="entry name" value="DHOase/Allantoinase_Hydrolase"/>
</dbReference>
<dbReference type="GO" id="GO:0004038">
    <property type="term" value="F:allantoinase activity"/>
    <property type="evidence" value="ECO:0007669"/>
    <property type="project" value="TreeGrafter"/>
</dbReference>
<reference evidence="7" key="2">
    <citation type="submission" date="2021-04" db="EMBL/GenBank/DDBJ databases">
        <authorList>
            <person name="Gilroy R."/>
        </authorList>
    </citation>
    <scope>NUCLEOTIDE SEQUENCE</scope>
    <source>
        <strain evidence="7">B3-3758</strain>
    </source>
</reference>
<dbReference type="EMBL" id="JAHLFO010000041">
    <property type="protein sequence ID" value="MBU3813579.1"/>
    <property type="molecule type" value="Genomic_DNA"/>
</dbReference>
<dbReference type="PANTHER" id="PTHR43668:SF4">
    <property type="entry name" value="ALLANTOINASE"/>
    <property type="match status" value="1"/>
</dbReference>
<organism evidence="7 8">
    <name type="scientific">Candidatus Bacteroides intestinipullorum</name>
    <dbReference type="NCBI Taxonomy" id="2838471"/>
    <lineage>
        <taxon>Bacteria</taxon>
        <taxon>Pseudomonadati</taxon>
        <taxon>Bacteroidota</taxon>
        <taxon>Bacteroidia</taxon>
        <taxon>Bacteroidales</taxon>
        <taxon>Bacteroidaceae</taxon>
        <taxon>Bacteroides</taxon>
    </lineage>
</organism>
<dbReference type="InterPro" id="IPR011059">
    <property type="entry name" value="Metal-dep_hydrolase_composite"/>
</dbReference>
<evidence type="ECO:0000256" key="3">
    <source>
        <dbReference type="ARBA" id="ARBA00010286"/>
    </source>
</evidence>
<sequence>MKRTLIHNATIINEGTRKQGSLVLANGNIAEILTDGRPLSAPCDETIDATGCFLLPGVIDDHVHFRDPGLTHKADIFSESRAAAAGGVTSIMDMPNTNPPTVTLDALEQKQQLLAEKCIVNHSCYFGATNDNYDLFPQLDKTRVCGIKLFMGSSTGNMLVDRMDSLRRIFGGTDMLIAAHCEDQDIIRRNTEKYKAEYGEGEQIPVSKHPNIRSTQACYSSSKLAVQLATEAGARLHVLHISTAKELPLFSDTPLDEHKKITAEACVAHLLFEQKDYKTLAACIKCNPAIKRKADRDALRQAITTPRIDAIATDHAPHLLTEKAGGALRAASGMPMVQFSLVSMLQLMEEGVLSLETIVEKMCHNPARLFRIEDRGFIREGYRADLVLVRPERWQLTRESILSKCGWSPLEGRTFDWRVMKTFINGHQVYDHTNGVDDAYRGEALRFHA</sequence>
<evidence type="ECO:0000256" key="1">
    <source>
        <dbReference type="ARBA" id="ARBA00001947"/>
    </source>
</evidence>
<dbReference type="PANTHER" id="PTHR43668">
    <property type="entry name" value="ALLANTOINASE"/>
    <property type="match status" value="1"/>
</dbReference>
<dbReference type="GO" id="GO:0004151">
    <property type="term" value="F:dihydroorotase activity"/>
    <property type="evidence" value="ECO:0007669"/>
    <property type="project" value="UniProtKB-EC"/>
</dbReference>
<feature type="domain" description="Amidohydrolase-related" evidence="6">
    <location>
        <begin position="53"/>
        <end position="429"/>
    </location>
</feature>
<protein>
    <submittedName>
        <fullName evidence="7">Dihydroorotase</fullName>
        <ecNumber evidence="7">3.5.2.3</ecNumber>
    </submittedName>
</protein>
<accession>A0A9E2KGG1</accession>
<dbReference type="Pfam" id="PF01979">
    <property type="entry name" value="Amidohydro_1"/>
    <property type="match status" value="1"/>
</dbReference>
<dbReference type="Gene3D" id="3.20.20.140">
    <property type="entry name" value="Metal-dependent hydrolases"/>
    <property type="match status" value="1"/>
</dbReference>
<comment type="cofactor">
    <cofactor evidence="1">
        <name>Zn(2+)</name>
        <dbReference type="ChEBI" id="CHEBI:29105"/>
    </cofactor>
</comment>
<dbReference type="InterPro" id="IPR006680">
    <property type="entry name" value="Amidohydro-rel"/>
</dbReference>
<evidence type="ECO:0000313" key="7">
    <source>
        <dbReference type="EMBL" id="MBU3813579.1"/>
    </source>
</evidence>
<dbReference type="InterPro" id="IPR032466">
    <property type="entry name" value="Metal_Hydrolase"/>
</dbReference>
<dbReference type="AlphaFoldDB" id="A0A9E2KGG1"/>
<evidence type="ECO:0000256" key="4">
    <source>
        <dbReference type="ARBA" id="ARBA00022723"/>
    </source>
</evidence>
<evidence type="ECO:0000313" key="8">
    <source>
        <dbReference type="Proteomes" id="UP000824236"/>
    </source>
</evidence>
<evidence type="ECO:0000256" key="2">
    <source>
        <dbReference type="ARBA" id="ARBA00002368"/>
    </source>
</evidence>
<dbReference type="Gene3D" id="2.30.40.10">
    <property type="entry name" value="Urease, subunit C, domain 1"/>
    <property type="match status" value="1"/>
</dbReference>
<dbReference type="EC" id="3.5.2.3" evidence="7"/>
<dbReference type="PROSITE" id="PS00483">
    <property type="entry name" value="DIHYDROOROTASE_2"/>
    <property type="match status" value="1"/>
</dbReference>
<dbReference type="GO" id="GO:0006145">
    <property type="term" value="P:purine nucleobase catabolic process"/>
    <property type="evidence" value="ECO:0007669"/>
    <property type="project" value="TreeGrafter"/>
</dbReference>
<evidence type="ECO:0000256" key="5">
    <source>
        <dbReference type="ARBA" id="ARBA00022801"/>
    </source>
</evidence>
<dbReference type="NCBIfam" id="NF006688">
    <property type="entry name" value="PRK09236.1"/>
    <property type="match status" value="1"/>
</dbReference>
<dbReference type="SUPFAM" id="SSF51338">
    <property type="entry name" value="Composite domain of metallo-dependent hydrolases"/>
    <property type="match status" value="1"/>
</dbReference>
<dbReference type="InterPro" id="IPR002195">
    <property type="entry name" value="Dihydroorotase_CS"/>
</dbReference>